<comment type="caution">
    <text evidence="2">The sequence shown here is derived from an EMBL/GenBank/DDBJ whole genome shotgun (WGS) entry which is preliminary data.</text>
</comment>
<evidence type="ECO:0000313" key="5">
    <source>
        <dbReference type="Proteomes" id="UP001390963"/>
    </source>
</evidence>
<organism evidence="2 4">
    <name type="scientific">Aequorivita flava</name>
    <dbReference type="NCBI Taxonomy" id="3114371"/>
    <lineage>
        <taxon>Bacteria</taxon>
        <taxon>Pseudomonadati</taxon>
        <taxon>Bacteroidota</taxon>
        <taxon>Flavobacteriia</taxon>
        <taxon>Flavobacteriales</taxon>
        <taxon>Flavobacteriaceae</taxon>
        <taxon>Aequorivita</taxon>
    </lineage>
</organism>
<dbReference type="Proteomes" id="UP001388259">
    <property type="component" value="Unassembled WGS sequence"/>
</dbReference>
<protein>
    <recommendedName>
        <fullName evidence="1">Dual OB-containing domain-containing protein</fullName>
    </recommendedName>
</protein>
<evidence type="ECO:0000313" key="2">
    <source>
        <dbReference type="EMBL" id="MEM0519578.1"/>
    </source>
</evidence>
<reference evidence="2 5" key="1">
    <citation type="submission" date="2024-01" db="EMBL/GenBank/DDBJ databases">
        <title>Aequorivita flavus sp. nov., isolated from deep-sea sediment.</title>
        <authorList>
            <person name="Chen X."/>
        </authorList>
    </citation>
    <scope>NUCLEOTIDE SEQUENCE</scope>
    <source>
        <strain evidence="2">MCCC 1A16923</strain>
        <strain evidence="3 5">MCCC 1A16935</strain>
    </source>
</reference>
<dbReference type="Proteomes" id="UP001390963">
    <property type="component" value="Unassembled WGS sequence"/>
</dbReference>
<name>A0AB35YY38_9FLAO</name>
<proteinExistence type="predicted"/>
<sequence length="223" mass="25196">MDVIIVSKTHMSSAACVGGVLANGRFVRLLNSDGYNQGSDTDLEVGDVYTITFSERTGKTPPHVEDILVHSREHKFSFSSIEKMVEYLTDKLKVKIWRGSPDVLFDGKLNWTNSGSGYINEENGICDNSVGFWISDRDLSKKNFYEKTRYSYPNINGWRSLPFVGYGNEVEVIPSGTLIRVSLARWWDTNGTTENRCSLQLSGWYGLPEPETKNDDEDDDLPF</sequence>
<keyword evidence="5" id="KW-1185">Reference proteome</keyword>
<evidence type="ECO:0000259" key="1">
    <source>
        <dbReference type="Pfam" id="PF22557"/>
    </source>
</evidence>
<accession>A0AB35YY38</accession>
<dbReference type="Pfam" id="PF22557">
    <property type="entry name" value="DuOB"/>
    <property type="match status" value="1"/>
</dbReference>
<dbReference type="EMBL" id="JAZBJM010000016">
    <property type="protein sequence ID" value="MEM0519578.1"/>
    <property type="molecule type" value="Genomic_DNA"/>
</dbReference>
<gene>
    <name evidence="3" type="ORF">VZD24_14540</name>
    <name evidence="2" type="ORF">VZD85_14545</name>
</gene>
<feature type="domain" description="Dual OB-containing" evidence="1">
    <location>
        <begin position="1"/>
        <end position="204"/>
    </location>
</feature>
<dbReference type="EMBL" id="JBANCF010000018">
    <property type="protein sequence ID" value="MEM0574740.1"/>
    <property type="molecule type" value="Genomic_DNA"/>
</dbReference>
<evidence type="ECO:0000313" key="3">
    <source>
        <dbReference type="EMBL" id="MEM0574740.1"/>
    </source>
</evidence>
<dbReference type="RefSeq" id="WP_342688007.1">
    <property type="nucleotide sequence ID" value="NZ_JAZBJM010000016.1"/>
</dbReference>
<dbReference type="AlphaFoldDB" id="A0AB35YY38"/>
<evidence type="ECO:0000313" key="4">
    <source>
        <dbReference type="Proteomes" id="UP001388259"/>
    </source>
</evidence>
<dbReference type="InterPro" id="IPR054335">
    <property type="entry name" value="DuOB_dom"/>
</dbReference>